<proteinExistence type="predicted"/>
<reference evidence="1 2" key="2">
    <citation type="submission" date="2018-11" db="EMBL/GenBank/DDBJ databases">
        <authorList>
            <consortium name="Pathogen Informatics"/>
        </authorList>
    </citation>
    <scope>NUCLEOTIDE SEQUENCE [LARGE SCALE GENOMIC DNA]</scope>
    <source>
        <strain evidence="1 2">MHpl1</strain>
    </source>
</reference>
<name>A0A0N4WX62_HAEPC</name>
<accession>A0A0N4WX62</accession>
<keyword evidence="2" id="KW-1185">Reference proteome</keyword>
<gene>
    <name evidence="1" type="ORF">HPLM_LOCUS16375</name>
</gene>
<protein>
    <submittedName>
        <fullName evidence="3">Secreted protein</fullName>
    </submittedName>
</protein>
<evidence type="ECO:0000313" key="1">
    <source>
        <dbReference type="EMBL" id="VDO59661.1"/>
    </source>
</evidence>
<dbReference type="AlphaFoldDB" id="A0A0N4WX62"/>
<dbReference type="EMBL" id="UZAF01019390">
    <property type="protein sequence ID" value="VDO59661.1"/>
    <property type="molecule type" value="Genomic_DNA"/>
</dbReference>
<evidence type="ECO:0000313" key="2">
    <source>
        <dbReference type="Proteomes" id="UP000268014"/>
    </source>
</evidence>
<evidence type="ECO:0000313" key="3">
    <source>
        <dbReference type="WBParaSite" id="HPLM_0001638301-mRNA-1"/>
    </source>
</evidence>
<sequence>MIRSLSAQALVVSSTCDREGLEFSSSVESFVSGFTLCPFENCFSSGESDSVIEVPLVSSKNSLSIISLFMTKSLHPLPNSVVPIPL</sequence>
<dbReference type="WBParaSite" id="HPLM_0001638301-mRNA-1">
    <property type="protein sequence ID" value="HPLM_0001638301-mRNA-1"/>
    <property type="gene ID" value="HPLM_0001638301"/>
</dbReference>
<reference evidence="3" key="1">
    <citation type="submission" date="2017-02" db="UniProtKB">
        <authorList>
            <consortium name="WormBaseParasite"/>
        </authorList>
    </citation>
    <scope>IDENTIFICATION</scope>
</reference>
<organism evidence="3">
    <name type="scientific">Haemonchus placei</name>
    <name type="common">Barber's pole worm</name>
    <dbReference type="NCBI Taxonomy" id="6290"/>
    <lineage>
        <taxon>Eukaryota</taxon>
        <taxon>Metazoa</taxon>
        <taxon>Ecdysozoa</taxon>
        <taxon>Nematoda</taxon>
        <taxon>Chromadorea</taxon>
        <taxon>Rhabditida</taxon>
        <taxon>Rhabditina</taxon>
        <taxon>Rhabditomorpha</taxon>
        <taxon>Strongyloidea</taxon>
        <taxon>Trichostrongylidae</taxon>
        <taxon>Haemonchus</taxon>
    </lineage>
</organism>
<dbReference type="Proteomes" id="UP000268014">
    <property type="component" value="Unassembled WGS sequence"/>
</dbReference>